<keyword evidence="6" id="KW-0676">Redox-active center</keyword>
<keyword evidence="5" id="KW-1015">Disulfide bond</keyword>
<evidence type="ECO:0000256" key="4">
    <source>
        <dbReference type="ARBA" id="ARBA00022982"/>
    </source>
</evidence>
<dbReference type="EMBL" id="CP014873">
    <property type="protein sequence ID" value="ANK61514.1"/>
    <property type="molecule type" value="Genomic_DNA"/>
</dbReference>
<dbReference type="OrthoDB" id="9790390at2"/>
<evidence type="ECO:0000256" key="1">
    <source>
        <dbReference type="ARBA" id="ARBA00008987"/>
    </source>
</evidence>
<dbReference type="PROSITE" id="PS00194">
    <property type="entry name" value="THIOREDOXIN_1"/>
    <property type="match status" value="1"/>
</dbReference>
<dbReference type="Proteomes" id="UP000078582">
    <property type="component" value="Chromosome"/>
</dbReference>
<keyword evidence="9" id="KW-1185">Reference proteome</keyword>
<dbReference type="PANTHER" id="PTHR45663">
    <property type="entry name" value="GEO12009P1"/>
    <property type="match status" value="1"/>
</dbReference>
<dbReference type="InterPro" id="IPR005746">
    <property type="entry name" value="Thioredoxin"/>
</dbReference>
<dbReference type="Gene3D" id="3.40.30.10">
    <property type="entry name" value="Glutaredoxin"/>
    <property type="match status" value="1"/>
</dbReference>
<dbReference type="AlphaFoldDB" id="A0A192GYC0"/>
<keyword evidence="4" id="KW-0249">Electron transport</keyword>
<gene>
    <name evidence="8" type="ORF">AYR53_01290</name>
</gene>
<reference evidence="8 9" key="1">
    <citation type="submission" date="2016-03" db="EMBL/GenBank/DDBJ databases">
        <title>Pediococcus and Lactobacillus from brewery environment - whole genome sequencing and assembly.</title>
        <authorList>
            <person name="Behr J."/>
            <person name="Geissler A.J."/>
            <person name="Vogel R.F."/>
        </authorList>
    </citation>
    <scope>NUCLEOTIDE SEQUENCE [LARGE SCALE GENOMIC DNA]</scope>
    <source>
        <strain evidence="8 9">TMW 1.1989</strain>
    </source>
</reference>
<protein>
    <recommendedName>
        <fullName evidence="2 7">Thioredoxin</fullName>
    </recommendedName>
</protein>
<dbReference type="CDD" id="cd02947">
    <property type="entry name" value="TRX_family"/>
    <property type="match status" value="1"/>
</dbReference>
<accession>A0A192GYC0</accession>
<organism evidence="8 9">
    <name type="scientific">Loigolactobacillus backii</name>
    <dbReference type="NCBI Taxonomy" id="375175"/>
    <lineage>
        <taxon>Bacteria</taxon>
        <taxon>Bacillati</taxon>
        <taxon>Bacillota</taxon>
        <taxon>Bacilli</taxon>
        <taxon>Lactobacillales</taxon>
        <taxon>Lactobacillaceae</taxon>
        <taxon>Loigolactobacillus</taxon>
    </lineage>
</organism>
<dbReference type="PRINTS" id="PR00421">
    <property type="entry name" value="THIOREDOXIN"/>
</dbReference>
<dbReference type="PROSITE" id="PS51352">
    <property type="entry name" value="THIOREDOXIN_2"/>
    <property type="match status" value="1"/>
</dbReference>
<keyword evidence="3" id="KW-0813">Transport</keyword>
<comment type="similarity">
    <text evidence="1 7">Belongs to the thioredoxin family.</text>
</comment>
<dbReference type="KEGG" id="lbt:AYR52_00220"/>
<dbReference type="InterPro" id="IPR013766">
    <property type="entry name" value="Thioredoxin_domain"/>
</dbReference>
<dbReference type="RefSeq" id="WP_068222186.1">
    <property type="nucleotide sequence ID" value="NZ_CP014623.1"/>
</dbReference>
<evidence type="ECO:0000256" key="6">
    <source>
        <dbReference type="ARBA" id="ARBA00023284"/>
    </source>
</evidence>
<dbReference type="PANTHER" id="PTHR45663:SF11">
    <property type="entry name" value="GEO12009P1"/>
    <property type="match status" value="1"/>
</dbReference>
<evidence type="ECO:0000256" key="2">
    <source>
        <dbReference type="ARBA" id="ARBA00020570"/>
    </source>
</evidence>
<dbReference type="GO" id="GO:0005829">
    <property type="term" value="C:cytosol"/>
    <property type="evidence" value="ECO:0007669"/>
    <property type="project" value="TreeGrafter"/>
</dbReference>
<name>A0A192GYC0_9LACO</name>
<dbReference type="GO" id="GO:0015035">
    <property type="term" value="F:protein-disulfide reductase activity"/>
    <property type="evidence" value="ECO:0007669"/>
    <property type="project" value="InterPro"/>
</dbReference>
<dbReference type="GO" id="GO:0045454">
    <property type="term" value="P:cell redox homeostasis"/>
    <property type="evidence" value="ECO:0007669"/>
    <property type="project" value="TreeGrafter"/>
</dbReference>
<dbReference type="GeneID" id="42980871"/>
<sequence length="114" mass="12849">MAKNITDKSFVTATAAGFILVDFWAAWCAPCQKMTPILLACEQNISALKVVRLNVDQNPQSTKACGVQGLPTLMIFWQGRPYQRVTGYQPQAVLLPHLQQLERECFEKRPKLNN</sequence>
<proteinExistence type="inferred from homology"/>
<evidence type="ECO:0000313" key="8">
    <source>
        <dbReference type="EMBL" id="ANK61514.1"/>
    </source>
</evidence>
<dbReference type="SUPFAM" id="SSF52833">
    <property type="entry name" value="Thioredoxin-like"/>
    <property type="match status" value="1"/>
</dbReference>
<evidence type="ECO:0000256" key="3">
    <source>
        <dbReference type="ARBA" id="ARBA00022448"/>
    </source>
</evidence>
<evidence type="ECO:0000313" key="9">
    <source>
        <dbReference type="Proteomes" id="UP000078582"/>
    </source>
</evidence>
<dbReference type="Pfam" id="PF00085">
    <property type="entry name" value="Thioredoxin"/>
    <property type="match status" value="1"/>
</dbReference>
<dbReference type="InterPro" id="IPR036249">
    <property type="entry name" value="Thioredoxin-like_sf"/>
</dbReference>
<dbReference type="PIRSF" id="PIRSF000077">
    <property type="entry name" value="Thioredoxin"/>
    <property type="match status" value="1"/>
</dbReference>
<dbReference type="InterPro" id="IPR017937">
    <property type="entry name" value="Thioredoxin_CS"/>
</dbReference>
<evidence type="ECO:0000256" key="7">
    <source>
        <dbReference type="PIRNR" id="PIRNR000077"/>
    </source>
</evidence>
<dbReference type="STRING" id="375175.AYR53_01290"/>
<evidence type="ECO:0000256" key="5">
    <source>
        <dbReference type="ARBA" id="ARBA00023157"/>
    </source>
</evidence>